<dbReference type="RefSeq" id="WP_057855590.1">
    <property type="nucleotide sequence ID" value="NZ_LLXX01000232.1"/>
</dbReference>
<evidence type="ECO:0000256" key="7">
    <source>
        <dbReference type="SAM" id="MobiDB-lite"/>
    </source>
</evidence>
<comment type="catalytic activity">
    <reaction evidence="6">
        <text>D-5-isobutylhydantoin = L-5-isobutylhydantoin</text>
        <dbReference type="Rhea" id="RHEA:84231"/>
        <dbReference type="ChEBI" id="CHEBI:233609"/>
        <dbReference type="ChEBI" id="CHEBI:233610"/>
    </reaction>
</comment>
<dbReference type="AlphaFoldDB" id="A0A0R3K9W0"/>
<dbReference type="EC" id="5.1.99.5" evidence="3"/>
<feature type="region of interest" description="Disordered" evidence="7">
    <location>
        <begin position="243"/>
        <end position="264"/>
    </location>
</feature>
<dbReference type="STRING" id="1518501.CQ10_16990"/>
<dbReference type="InterPro" id="IPR052186">
    <property type="entry name" value="Hydantoin_racemase-like"/>
</dbReference>
<evidence type="ECO:0000256" key="5">
    <source>
        <dbReference type="ARBA" id="ARBA00093199"/>
    </source>
</evidence>
<dbReference type="GO" id="GO:0047661">
    <property type="term" value="F:amino-acid racemase activity"/>
    <property type="evidence" value="ECO:0007669"/>
    <property type="project" value="InterPro"/>
</dbReference>
<dbReference type="InterPro" id="IPR015942">
    <property type="entry name" value="Asp/Glu/hydantoin_racemase"/>
</dbReference>
<proteinExistence type="inferred from homology"/>
<dbReference type="PANTHER" id="PTHR28047">
    <property type="entry name" value="PROTEIN DCG1"/>
    <property type="match status" value="1"/>
</dbReference>
<dbReference type="Pfam" id="PF01177">
    <property type="entry name" value="Asp_Glu_race"/>
    <property type="match status" value="1"/>
</dbReference>
<comment type="catalytic activity">
    <reaction evidence="5">
        <text>D-5-benzylhydantoin = L-5-benzylhydantoin</text>
        <dbReference type="Rhea" id="RHEA:83991"/>
        <dbReference type="ChEBI" id="CHEBI:176864"/>
        <dbReference type="ChEBI" id="CHEBI:233540"/>
    </reaction>
</comment>
<dbReference type="Proteomes" id="UP000051913">
    <property type="component" value="Unassembled WGS sequence"/>
</dbReference>
<reference evidence="8 9" key="1">
    <citation type="submission" date="2014-03" db="EMBL/GenBank/DDBJ databases">
        <title>Bradyrhizobium valentinum sp. nov., isolated from effective nodules of Lupinus mariae-josephae, a lupine endemic of basic-lime soils in Eastern Spain.</title>
        <authorList>
            <person name="Duran D."/>
            <person name="Rey L."/>
            <person name="Navarro A."/>
            <person name="Busquets A."/>
            <person name="Imperial J."/>
            <person name="Ruiz-Argueso T."/>
        </authorList>
    </citation>
    <scope>NUCLEOTIDE SEQUENCE [LARGE SCALE GENOMIC DNA]</scope>
    <source>
        <strain evidence="8 9">LmjM3</strain>
    </source>
</reference>
<evidence type="ECO:0000256" key="1">
    <source>
        <dbReference type="ARBA" id="ARBA00038414"/>
    </source>
</evidence>
<comment type="caution">
    <text evidence="8">The sequence shown here is derived from an EMBL/GenBank/DDBJ whole genome shotgun (WGS) entry which is preliminary data.</text>
</comment>
<dbReference type="Gene3D" id="3.40.50.12500">
    <property type="match status" value="1"/>
</dbReference>
<accession>A0A0R3K9W0</accession>
<sequence length="264" mass="27295">MTKILIVNPNTTASMTETIGAAARAVASPGTEISAVTSSMGPVSIEGYYDEAFAVPGLIQALMNAPDADAAIVACFDDTGLDAARTAARFPVVGICEAALVTAGQIAKRIAVVTTLPRSIVPLEELVRRYGFAERVQVTACDVAVLDLDKPGSGAEAKLEAEISRALDKGAEAIVLGCAGMADLVQKLSHKFGVPVVDGVAAAVKQAEALAGLKLTTSRRGSYASPGVKRYTGLLEQFAPLDPSLRATGSGECPPDDRLRRSNP</sequence>
<comment type="catalytic activity">
    <reaction evidence="2">
        <text>a D-5-monosubstituted hydantoin = a L-5-monosubstituted hydantoin</text>
        <dbReference type="Rhea" id="RHEA:46624"/>
        <dbReference type="ChEBI" id="CHEBI:86339"/>
        <dbReference type="ChEBI" id="CHEBI:86340"/>
        <dbReference type="EC" id="5.1.99.5"/>
    </reaction>
</comment>
<name>A0A0R3K9W0_9BRAD</name>
<evidence type="ECO:0000256" key="6">
    <source>
        <dbReference type="ARBA" id="ARBA00093234"/>
    </source>
</evidence>
<organism evidence="8 9">
    <name type="scientific">Bradyrhizobium valentinum</name>
    <dbReference type="NCBI Taxonomy" id="1518501"/>
    <lineage>
        <taxon>Bacteria</taxon>
        <taxon>Pseudomonadati</taxon>
        <taxon>Pseudomonadota</taxon>
        <taxon>Alphaproteobacteria</taxon>
        <taxon>Hyphomicrobiales</taxon>
        <taxon>Nitrobacteraceae</taxon>
        <taxon>Bradyrhizobium</taxon>
    </lineage>
</organism>
<evidence type="ECO:0000256" key="3">
    <source>
        <dbReference type="ARBA" id="ARBA00066406"/>
    </source>
</evidence>
<dbReference type="EMBL" id="LLXX01000232">
    <property type="protein sequence ID" value="KRQ92339.1"/>
    <property type="molecule type" value="Genomic_DNA"/>
</dbReference>
<dbReference type="GO" id="GO:0036348">
    <property type="term" value="F:hydantoin racemase activity"/>
    <property type="evidence" value="ECO:0007669"/>
    <property type="project" value="UniProtKB-EC"/>
</dbReference>
<gene>
    <name evidence="8" type="ORF">CP49_27420</name>
</gene>
<dbReference type="InterPro" id="IPR053714">
    <property type="entry name" value="Iso_Racemase_Enz_sf"/>
</dbReference>
<dbReference type="OrthoDB" id="9791723at2"/>
<evidence type="ECO:0000256" key="4">
    <source>
        <dbReference type="ARBA" id="ARBA00067972"/>
    </source>
</evidence>
<protein>
    <recommendedName>
        <fullName evidence="4">Hydantoin racemase</fullName>
        <ecNumber evidence="3">5.1.99.5</ecNumber>
    </recommendedName>
</protein>
<keyword evidence="9" id="KW-1185">Reference proteome</keyword>
<feature type="compositionally biased region" description="Basic and acidic residues" evidence="7">
    <location>
        <begin position="255"/>
        <end position="264"/>
    </location>
</feature>
<evidence type="ECO:0000256" key="2">
    <source>
        <dbReference type="ARBA" id="ARBA00051635"/>
    </source>
</evidence>
<dbReference type="PANTHER" id="PTHR28047:SF5">
    <property type="entry name" value="PROTEIN DCG1"/>
    <property type="match status" value="1"/>
</dbReference>
<comment type="similarity">
    <text evidence="1">Belongs to the HyuE racemase family.</text>
</comment>
<evidence type="ECO:0000313" key="8">
    <source>
        <dbReference type="EMBL" id="KRQ92339.1"/>
    </source>
</evidence>
<dbReference type="FunFam" id="3.40.50.12500:FF:000001">
    <property type="entry name" value="Putative hydantoin racemase"/>
    <property type="match status" value="1"/>
</dbReference>
<evidence type="ECO:0000313" key="9">
    <source>
        <dbReference type="Proteomes" id="UP000051913"/>
    </source>
</evidence>